<dbReference type="Pfam" id="PF12018">
    <property type="entry name" value="FAP206"/>
    <property type="match status" value="1"/>
</dbReference>
<dbReference type="STRING" id="6198.A0A074YUD6"/>
<sequence>MCGLCTIVKFLRRIRAKPTGLFMKLSAHDSSPGALSSANATILAAEQSGVTPDLLRAVVINARQYEAFLEVLEKELIEMTANADRLCNIFKSQMKQLRELVSDRSVIPSMEVY</sequence>
<organism evidence="2 3">
    <name type="scientific">Opisthorchis viverrini</name>
    <name type="common">Southeast Asian liver fluke</name>
    <dbReference type="NCBI Taxonomy" id="6198"/>
    <lineage>
        <taxon>Eukaryota</taxon>
        <taxon>Metazoa</taxon>
        <taxon>Spiralia</taxon>
        <taxon>Lophotrochozoa</taxon>
        <taxon>Platyhelminthes</taxon>
        <taxon>Trematoda</taxon>
        <taxon>Digenea</taxon>
        <taxon>Opisthorchiida</taxon>
        <taxon>Opisthorchiata</taxon>
        <taxon>Opisthorchiidae</taxon>
        <taxon>Opisthorchis</taxon>
    </lineage>
</organism>
<feature type="non-terminal residue" evidence="2">
    <location>
        <position position="113"/>
    </location>
</feature>
<reference evidence="2 3" key="1">
    <citation type="submission" date="2013-11" db="EMBL/GenBank/DDBJ databases">
        <title>Opisthorchis viverrini - life in the bile duct.</title>
        <authorList>
            <person name="Young N.D."/>
            <person name="Nagarajan N."/>
            <person name="Lin S.J."/>
            <person name="Korhonen P.K."/>
            <person name="Jex A.R."/>
            <person name="Hall R.S."/>
            <person name="Safavi-Hemami H."/>
            <person name="Kaewkong W."/>
            <person name="Bertrand D."/>
            <person name="Gao S."/>
            <person name="Seet Q."/>
            <person name="Wongkham S."/>
            <person name="Teh B.T."/>
            <person name="Wongkham C."/>
            <person name="Intapan P.M."/>
            <person name="Maleewong W."/>
            <person name="Yang X."/>
            <person name="Hu M."/>
            <person name="Wang Z."/>
            <person name="Hofmann A."/>
            <person name="Sternberg P.W."/>
            <person name="Tan P."/>
            <person name="Wang J."/>
            <person name="Gasser R.B."/>
        </authorList>
    </citation>
    <scope>NUCLEOTIDE SEQUENCE [LARGE SCALE GENOMIC DNA]</scope>
</reference>
<dbReference type="GeneID" id="20330243"/>
<dbReference type="OrthoDB" id="10251073at2759"/>
<gene>
    <name evidence="2" type="ORF">T265_16078</name>
</gene>
<dbReference type="CTD" id="20330243"/>
<proteinExistence type="predicted"/>
<keyword evidence="1" id="KW-0175">Coiled coil</keyword>
<dbReference type="KEGG" id="ovi:T265_16078"/>
<dbReference type="RefSeq" id="XP_009177847.1">
    <property type="nucleotide sequence ID" value="XM_009179583.1"/>
</dbReference>
<protein>
    <submittedName>
        <fullName evidence="2">Uncharacterized protein</fullName>
    </submittedName>
</protein>
<name>A0A074YUD6_OPIVI</name>
<dbReference type="Proteomes" id="UP000054324">
    <property type="component" value="Unassembled WGS sequence"/>
</dbReference>
<dbReference type="InterPro" id="IPR021897">
    <property type="entry name" value="FAP206"/>
</dbReference>
<dbReference type="AlphaFoldDB" id="A0A074YUD6"/>
<feature type="coiled-coil region" evidence="1">
    <location>
        <begin position="62"/>
        <end position="89"/>
    </location>
</feature>
<evidence type="ECO:0000256" key="1">
    <source>
        <dbReference type="SAM" id="Coils"/>
    </source>
</evidence>
<evidence type="ECO:0000313" key="3">
    <source>
        <dbReference type="Proteomes" id="UP000054324"/>
    </source>
</evidence>
<dbReference type="EMBL" id="KL601727">
    <property type="protein sequence ID" value="KER18406.1"/>
    <property type="molecule type" value="Genomic_DNA"/>
</dbReference>
<accession>A0A074YUD6</accession>
<keyword evidence="3" id="KW-1185">Reference proteome</keyword>
<evidence type="ECO:0000313" key="2">
    <source>
        <dbReference type="EMBL" id="KER18406.1"/>
    </source>
</evidence>